<feature type="coiled-coil region" evidence="1">
    <location>
        <begin position="327"/>
        <end position="396"/>
    </location>
</feature>
<dbReference type="EMBL" id="CCKJ01000142">
    <property type="protein sequence ID" value="CDU10802.1"/>
    <property type="molecule type" value="Genomic_DNA"/>
</dbReference>
<evidence type="ECO:0008006" key="4">
    <source>
        <dbReference type="Google" id="ProtNLM"/>
    </source>
</evidence>
<gene>
    <name evidence="2" type="ORF">VCR31J2_2260069</name>
</gene>
<dbReference type="Pfam" id="PF13489">
    <property type="entry name" value="Methyltransf_23"/>
    <property type="match status" value="1"/>
</dbReference>
<organism evidence="2 3">
    <name type="scientific">Vibrio coralliirubri</name>
    <dbReference type="NCBI Taxonomy" id="1516159"/>
    <lineage>
        <taxon>Bacteria</taxon>
        <taxon>Pseudomonadati</taxon>
        <taxon>Pseudomonadota</taxon>
        <taxon>Gammaproteobacteria</taxon>
        <taxon>Vibrionales</taxon>
        <taxon>Vibrionaceae</taxon>
        <taxon>Vibrio</taxon>
    </lineage>
</organism>
<keyword evidence="3" id="KW-1185">Reference proteome</keyword>
<accession>A0AA86XFB3</accession>
<dbReference type="AlphaFoldDB" id="A0AA86XFB3"/>
<evidence type="ECO:0000313" key="3">
    <source>
        <dbReference type="Proteomes" id="UP000041625"/>
    </source>
</evidence>
<keyword evidence="1" id="KW-0175">Coiled coil</keyword>
<dbReference type="Proteomes" id="UP000041625">
    <property type="component" value="Unassembled WGS sequence"/>
</dbReference>
<proteinExistence type="predicted"/>
<dbReference type="InterPro" id="IPR029063">
    <property type="entry name" value="SAM-dependent_MTases_sf"/>
</dbReference>
<reference evidence="2 3" key="1">
    <citation type="submission" date="2014-06" db="EMBL/GenBank/DDBJ databases">
        <authorList>
            <person name="Le Roux F."/>
        </authorList>
    </citation>
    <scope>NUCLEOTIDE SEQUENCE [LARGE SCALE GENOMIC DNA]</scope>
    <source>
        <strain evidence="2 3">J2-31</strain>
    </source>
</reference>
<dbReference type="RefSeq" id="WP_050652064.1">
    <property type="nucleotide sequence ID" value="NZ_LK934073.1"/>
</dbReference>
<evidence type="ECO:0000256" key="1">
    <source>
        <dbReference type="SAM" id="Coils"/>
    </source>
</evidence>
<dbReference type="SUPFAM" id="SSF53335">
    <property type="entry name" value="S-adenosyl-L-methionine-dependent methyltransferases"/>
    <property type="match status" value="1"/>
</dbReference>
<name>A0AA86XFB3_9VIBR</name>
<protein>
    <recommendedName>
        <fullName evidence="4">Methyltransferase</fullName>
    </recommendedName>
</protein>
<dbReference type="CDD" id="cd02440">
    <property type="entry name" value="AdoMet_MTases"/>
    <property type="match status" value="1"/>
</dbReference>
<sequence length="396" mass="46163">MYTCSFCKQGKVSNLPEHSIFDRNNNETKIGHCLDCHSISVLSNQVMGCSDNNILEKQVQIHNEQWAHESECELNEYAVELKQLVEYFTVQFSLNSESKILEVGSGRGGLVRAFLNEGIVGITACEPSAELYSKAIEVYNLTDKNLLNCISSEVFETRKEMYDLIIYWHSLEHIPSGLNELRNASKFIGDFGEIIIQVPLLHTPWVYDEHLFFMTEETLVFLEENTTLHVKNVDYDFSHMFMTVRLKNKGDDYQPFEPKSQSLIQLYNQAITTLHNNYNSLEKVNVEIDNTSKALQELLQEKMKAITSYEGLVQEKMKETTSYEELVQEKMKEITSYEDLLQEKMKEITSYEELLQEKMKEITCYEELMEEKIHEINIYKDLIEQKDLQIKQLEKS</sequence>
<evidence type="ECO:0000313" key="2">
    <source>
        <dbReference type="EMBL" id="CDU10802.1"/>
    </source>
</evidence>
<comment type="caution">
    <text evidence="2">The sequence shown here is derived from an EMBL/GenBank/DDBJ whole genome shotgun (WGS) entry which is preliminary data.</text>
</comment>
<dbReference type="Gene3D" id="3.40.50.150">
    <property type="entry name" value="Vaccinia Virus protein VP39"/>
    <property type="match status" value="1"/>
</dbReference>